<dbReference type="OrthoDB" id="9784262at2"/>
<dbReference type="PANTHER" id="PTHR30224">
    <property type="entry name" value="ELECTRON TRANSPORT PROTEIN"/>
    <property type="match status" value="1"/>
</dbReference>
<keyword evidence="4" id="KW-0408">Iron</keyword>
<dbReference type="Proteomes" id="UP000438699">
    <property type="component" value="Unassembled WGS sequence"/>
</dbReference>
<dbReference type="InterPro" id="IPR017896">
    <property type="entry name" value="4Fe4S_Fe-S-bd"/>
</dbReference>
<dbReference type="RefSeq" id="WP_151148988.1">
    <property type="nucleotide sequence ID" value="NZ_WAIE01000001.1"/>
</dbReference>
<feature type="transmembrane region" description="Helical" evidence="7">
    <location>
        <begin position="214"/>
        <end position="233"/>
    </location>
</feature>
<dbReference type="EMBL" id="WAIE01000001">
    <property type="protein sequence ID" value="KAB1442797.1"/>
    <property type="molecule type" value="Genomic_DNA"/>
</dbReference>
<dbReference type="GO" id="GO:0051536">
    <property type="term" value="F:iron-sulfur cluster binding"/>
    <property type="evidence" value="ECO:0007669"/>
    <property type="project" value="UniProtKB-KW"/>
</dbReference>
<dbReference type="SUPFAM" id="SSF54862">
    <property type="entry name" value="4Fe-4S ferredoxins"/>
    <property type="match status" value="1"/>
</dbReference>
<evidence type="ECO:0000256" key="7">
    <source>
        <dbReference type="SAM" id="Phobius"/>
    </source>
</evidence>
<dbReference type="InterPro" id="IPR052378">
    <property type="entry name" value="NosR_regulator"/>
</dbReference>
<evidence type="ECO:0000256" key="2">
    <source>
        <dbReference type="ARBA" id="ARBA00022475"/>
    </source>
</evidence>
<dbReference type="PANTHER" id="PTHR30224:SF4">
    <property type="entry name" value="ELECTRON TRANSPORT PROTEIN YCCM-RELATED"/>
    <property type="match status" value="1"/>
</dbReference>
<keyword evidence="3" id="KW-0479">Metal-binding</keyword>
<proteinExistence type="predicted"/>
<feature type="domain" description="4Fe-4S ferredoxin-type" evidence="8">
    <location>
        <begin position="231"/>
        <end position="260"/>
    </location>
</feature>
<keyword evidence="5" id="KW-0411">Iron-sulfur</keyword>
<comment type="subcellular location">
    <subcellularLocation>
        <location evidence="1">Cell membrane</location>
    </subcellularLocation>
</comment>
<keyword evidence="10" id="KW-1185">Reference proteome</keyword>
<evidence type="ECO:0000256" key="6">
    <source>
        <dbReference type="ARBA" id="ARBA00023136"/>
    </source>
</evidence>
<dbReference type="GO" id="GO:0046872">
    <property type="term" value="F:metal ion binding"/>
    <property type="evidence" value="ECO:0007669"/>
    <property type="project" value="UniProtKB-KW"/>
</dbReference>
<name>A0A6N6N6Q7_9BACT</name>
<keyword evidence="6 7" id="KW-0472">Membrane</keyword>
<dbReference type="GO" id="GO:0005886">
    <property type="term" value="C:plasma membrane"/>
    <property type="evidence" value="ECO:0007669"/>
    <property type="project" value="UniProtKB-SubCell"/>
</dbReference>
<dbReference type="Pfam" id="PF13237">
    <property type="entry name" value="Fer4_10"/>
    <property type="match status" value="1"/>
</dbReference>
<feature type="domain" description="4Fe-4S ferredoxin-type" evidence="8">
    <location>
        <begin position="266"/>
        <end position="288"/>
    </location>
</feature>
<evidence type="ECO:0000256" key="4">
    <source>
        <dbReference type="ARBA" id="ARBA00023004"/>
    </source>
</evidence>
<keyword evidence="2" id="KW-1003">Cell membrane</keyword>
<evidence type="ECO:0000256" key="3">
    <source>
        <dbReference type="ARBA" id="ARBA00022723"/>
    </source>
</evidence>
<reference evidence="9 10" key="1">
    <citation type="journal article" date="2017" name="Int. J. Syst. Evol. Microbiol.">
        <title>Desulfovibrio senegalensis sp. nov., a mesophilic sulfate reducer isolated from marine sediment.</title>
        <authorList>
            <person name="Thioye A."/>
            <person name="Gam Z.B.A."/>
            <person name="Mbengue M."/>
            <person name="Cayol J.L."/>
            <person name="Joseph-Bartoli M."/>
            <person name="Toure-Kane C."/>
            <person name="Labat M."/>
        </authorList>
    </citation>
    <scope>NUCLEOTIDE SEQUENCE [LARGE SCALE GENOMIC DNA]</scope>
    <source>
        <strain evidence="9 10">DSM 101509</strain>
    </source>
</reference>
<evidence type="ECO:0000313" key="10">
    <source>
        <dbReference type="Proteomes" id="UP000438699"/>
    </source>
</evidence>
<dbReference type="AlphaFoldDB" id="A0A6N6N6Q7"/>
<accession>A0A6N6N6Q7</accession>
<sequence>MLLSCRAMKIIHKLFRTPAALRGLVQAAFTLFCLYVGWTFFWFVSWARGASPDFVPRPPAVEAFLPISALMGLKRLVMTGQWDPVHPAGLAILVAALVMSWLFRKGFCAYVCPVGFISGLLEKLGRRIGLARTPPRWLAVPLHGLKYLLLGFFLYTTFFGMSLFAAERFMRSSYNITADARMLDFFLHPSAAALTVLGALLVLCIVWRNFWCRFLCPYGALLGLAAFFSPLGVRRDPATCVDCGRCSQACPMGIPVHERISVGSPECIGCAECVGACPVPDCLNVSAGRRRLPFWIVVAGCVAVLLGVWIVARVTGHWDAAMPQDMLRRMYSMPAAGF</sequence>
<evidence type="ECO:0000259" key="8">
    <source>
        <dbReference type="PROSITE" id="PS51379"/>
    </source>
</evidence>
<feature type="transmembrane region" description="Helical" evidence="7">
    <location>
        <begin position="147"/>
        <end position="166"/>
    </location>
</feature>
<organism evidence="9 10">
    <name type="scientific">Pseudodesulfovibrio senegalensis</name>
    <dbReference type="NCBI Taxonomy" id="1721087"/>
    <lineage>
        <taxon>Bacteria</taxon>
        <taxon>Pseudomonadati</taxon>
        <taxon>Thermodesulfobacteriota</taxon>
        <taxon>Desulfovibrionia</taxon>
        <taxon>Desulfovibrionales</taxon>
        <taxon>Desulfovibrionaceae</taxon>
    </lineage>
</organism>
<evidence type="ECO:0000256" key="5">
    <source>
        <dbReference type="ARBA" id="ARBA00023014"/>
    </source>
</evidence>
<comment type="caution">
    <text evidence="9">The sequence shown here is derived from an EMBL/GenBank/DDBJ whole genome shotgun (WGS) entry which is preliminary data.</text>
</comment>
<dbReference type="InterPro" id="IPR017900">
    <property type="entry name" value="4Fe4S_Fe_S_CS"/>
</dbReference>
<feature type="transmembrane region" description="Helical" evidence="7">
    <location>
        <begin position="186"/>
        <end position="207"/>
    </location>
</feature>
<dbReference type="Gene3D" id="3.30.70.20">
    <property type="match status" value="1"/>
</dbReference>
<gene>
    <name evidence="9" type="ORF">F8A88_00535</name>
</gene>
<protein>
    <submittedName>
        <fullName evidence="9">4Fe-4S binding protein</fullName>
    </submittedName>
</protein>
<feature type="transmembrane region" description="Helical" evidence="7">
    <location>
        <begin position="85"/>
        <end position="103"/>
    </location>
</feature>
<feature type="transmembrane region" description="Helical" evidence="7">
    <location>
        <begin position="292"/>
        <end position="312"/>
    </location>
</feature>
<feature type="transmembrane region" description="Helical" evidence="7">
    <location>
        <begin position="21"/>
        <end position="44"/>
    </location>
</feature>
<dbReference type="PROSITE" id="PS00198">
    <property type="entry name" value="4FE4S_FER_1"/>
    <property type="match status" value="2"/>
</dbReference>
<evidence type="ECO:0000256" key="1">
    <source>
        <dbReference type="ARBA" id="ARBA00004236"/>
    </source>
</evidence>
<evidence type="ECO:0000313" key="9">
    <source>
        <dbReference type="EMBL" id="KAB1442797.1"/>
    </source>
</evidence>
<dbReference type="Pfam" id="PF12801">
    <property type="entry name" value="Fer4_5"/>
    <property type="match status" value="2"/>
</dbReference>
<keyword evidence="7" id="KW-1133">Transmembrane helix</keyword>
<keyword evidence="7" id="KW-0812">Transmembrane</keyword>
<dbReference type="PROSITE" id="PS51379">
    <property type="entry name" value="4FE4S_FER_2"/>
    <property type="match status" value="2"/>
</dbReference>